<dbReference type="SUPFAM" id="SSF144091">
    <property type="entry name" value="Rhomboid-like"/>
    <property type="match status" value="1"/>
</dbReference>
<reference evidence="10 11" key="1">
    <citation type="submission" date="2021-12" db="EMBL/GenBank/DDBJ databases">
        <title>Genome sequencing of bacteria with rrn-lacking chromosome and rrn-plasmid.</title>
        <authorList>
            <person name="Anda M."/>
            <person name="Iwasaki W."/>
        </authorList>
    </citation>
    <scope>NUCLEOTIDE SEQUENCE [LARGE SCALE GENOMIC DNA]</scope>
    <source>
        <strain evidence="10 11">NBRC 101262</strain>
    </source>
</reference>
<keyword evidence="11" id="KW-1185">Reference proteome</keyword>
<dbReference type="Pfam" id="PF01694">
    <property type="entry name" value="Rhomboid"/>
    <property type="match status" value="1"/>
</dbReference>
<dbReference type="EMBL" id="AP025292">
    <property type="protein sequence ID" value="BDC99996.1"/>
    <property type="molecule type" value="Genomic_DNA"/>
</dbReference>
<keyword evidence="6 7" id="KW-0472">Membrane</keyword>
<sequence>MNGIFNEIKNSWNRPNNGLMQLIIVNVAVFIAVILTKVVMTLAGYHQVYVEMMSYLMLPADIHTFIYRPWTIFTYFFLHEAPLHLLINMFVLYWFGSILLQFKGQGKLITLYSLGGVVGGLFYLLLFNTLPFFSEQVALSQMLGASGGVFAVVVGAATLVPNYRVNLFLLGEVRLKFIALVYVLFSLADTTGANAGGNIAHIGGALAGFIYVLSLRNHNGDISDIFSGVRGWWNSLFTKPSKIKVTHKAEFQTKYRYNNKPNVGMDVDQAVIDSILDKISANGYESLTKEEKEKLFNASKK</sequence>
<keyword evidence="10" id="KW-0645">Protease</keyword>
<feature type="transmembrane region" description="Helical" evidence="7">
    <location>
        <begin position="167"/>
        <end position="187"/>
    </location>
</feature>
<feature type="domain" description="Peptidase S54 rhomboid" evidence="8">
    <location>
        <begin position="69"/>
        <end position="215"/>
    </location>
</feature>
<evidence type="ECO:0000259" key="9">
    <source>
        <dbReference type="Pfam" id="PF20216"/>
    </source>
</evidence>
<dbReference type="PANTHER" id="PTHR43731">
    <property type="entry name" value="RHOMBOID PROTEASE"/>
    <property type="match status" value="1"/>
</dbReference>
<evidence type="ECO:0000256" key="2">
    <source>
        <dbReference type="ARBA" id="ARBA00009045"/>
    </source>
</evidence>
<feature type="transmembrane region" description="Helical" evidence="7">
    <location>
        <begin position="109"/>
        <end position="126"/>
    </location>
</feature>
<dbReference type="InterPro" id="IPR035952">
    <property type="entry name" value="Rhomboid-like_sf"/>
</dbReference>
<evidence type="ECO:0000256" key="1">
    <source>
        <dbReference type="ARBA" id="ARBA00004141"/>
    </source>
</evidence>
<proteinExistence type="inferred from homology"/>
<keyword evidence="5 7" id="KW-1133">Transmembrane helix</keyword>
<dbReference type="Gene3D" id="1.20.1540.10">
    <property type="entry name" value="Rhomboid-like"/>
    <property type="match status" value="1"/>
</dbReference>
<evidence type="ECO:0000256" key="7">
    <source>
        <dbReference type="SAM" id="Phobius"/>
    </source>
</evidence>
<dbReference type="InterPro" id="IPR046483">
    <property type="entry name" value="DUF6576"/>
</dbReference>
<feature type="transmembrane region" description="Helical" evidence="7">
    <location>
        <begin position="138"/>
        <end position="160"/>
    </location>
</feature>
<keyword evidence="4" id="KW-0378">Hydrolase</keyword>
<name>A0ABM7VG91_9BACT</name>
<dbReference type="GO" id="GO:0008233">
    <property type="term" value="F:peptidase activity"/>
    <property type="evidence" value="ECO:0007669"/>
    <property type="project" value="UniProtKB-KW"/>
</dbReference>
<feature type="transmembrane region" description="Helical" evidence="7">
    <location>
        <begin position="193"/>
        <end position="213"/>
    </location>
</feature>
<feature type="domain" description="DUF6576" evidence="9">
    <location>
        <begin position="268"/>
        <end position="301"/>
    </location>
</feature>
<evidence type="ECO:0000256" key="4">
    <source>
        <dbReference type="ARBA" id="ARBA00022801"/>
    </source>
</evidence>
<dbReference type="InterPro" id="IPR050925">
    <property type="entry name" value="Rhomboid_protease_S54"/>
</dbReference>
<dbReference type="RefSeq" id="WP_338397130.1">
    <property type="nucleotide sequence ID" value="NZ_AP025292.1"/>
</dbReference>
<comment type="similarity">
    <text evidence="2">Belongs to the peptidase S54 family.</text>
</comment>
<feature type="transmembrane region" description="Helical" evidence="7">
    <location>
        <begin position="83"/>
        <end position="102"/>
    </location>
</feature>
<feature type="transmembrane region" description="Helical" evidence="7">
    <location>
        <begin position="20"/>
        <end position="43"/>
    </location>
</feature>
<evidence type="ECO:0000256" key="6">
    <source>
        <dbReference type="ARBA" id="ARBA00023136"/>
    </source>
</evidence>
<accession>A0ABM7VG91</accession>
<comment type="subcellular location">
    <subcellularLocation>
        <location evidence="1">Membrane</location>
        <topology evidence="1">Multi-pass membrane protein</topology>
    </subcellularLocation>
</comment>
<organism evidence="10 11">
    <name type="scientific">Persicobacter psychrovividus</name>
    <dbReference type="NCBI Taxonomy" id="387638"/>
    <lineage>
        <taxon>Bacteria</taxon>
        <taxon>Pseudomonadati</taxon>
        <taxon>Bacteroidota</taxon>
        <taxon>Cytophagia</taxon>
        <taxon>Cytophagales</taxon>
        <taxon>Persicobacteraceae</taxon>
        <taxon>Persicobacter</taxon>
    </lineage>
</organism>
<dbReference type="PANTHER" id="PTHR43731:SF14">
    <property type="entry name" value="PRESENILIN-ASSOCIATED RHOMBOID-LIKE PROTEIN, MITOCHONDRIAL"/>
    <property type="match status" value="1"/>
</dbReference>
<keyword evidence="3 7" id="KW-0812">Transmembrane</keyword>
<evidence type="ECO:0000259" key="8">
    <source>
        <dbReference type="Pfam" id="PF01694"/>
    </source>
</evidence>
<evidence type="ECO:0000313" key="10">
    <source>
        <dbReference type="EMBL" id="BDC99996.1"/>
    </source>
</evidence>
<dbReference type="Pfam" id="PF20216">
    <property type="entry name" value="DUF6576"/>
    <property type="match status" value="1"/>
</dbReference>
<gene>
    <name evidence="10" type="ORF">PEPS_22770</name>
</gene>
<dbReference type="GO" id="GO:0006508">
    <property type="term" value="P:proteolysis"/>
    <property type="evidence" value="ECO:0007669"/>
    <property type="project" value="UniProtKB-KW"/>
</dbReference>
<dbReference type="InterPro" id="IPR022764">
    <property type="entry name" value="Peptidase_S54_rhomboid_dom"/>
</dbReference>
<evidence type="ECO:0000313" key="11">
    <source>
        <dbReference type="Proteomes" id="UP001354989"/>
    </source>
</evidence>
<dbReference type="Proteomes" id="UP001354989">
    <property type="component" value="Chromosome"/>
</dbReference>
<evidence type="ECO:0000256" key="3">
    <source>
        <dbReference type="ARBA" id="ARBA00022692"/>
    </source>
</evidence>
<protein>
    <submittedName>
        <fullName evidence="10">Rhomboid family intramembrane serine protease</fullName>
    </submittedName>
</protein>
<evidence type="ECO:0000256" key="5">
    <source>
        <dbReference type="ARBA" id="ARBA00022989"/>
    </source>
</evidence>